<evidence type="ECO:0000313" key="2">
    <source>
        <dbReference type="EMBL" id="AAF30744.1"/>
    </source>
</evidence>
<dbReference type="EnsemblBacteria" id="AAF30744">
    <property type="protein sequence ID" value="AAF30744"/>
    <property type="gene ID" value="UU335"/>
</dbReference>
<reference evidence="2 3" key="1">
    <citation type="journal article" date="2000" name="Nature">
        <title>The complete sequence of the mucosal pathogen Ureaplasma urealyticum.</title>
        <authorList>
            <person name="Glass J.I."/>
            <person name="Lefkowitz E.J."/>
            <person name="Glass J.S."/>
            <person name="Heiner C.R."/>
            <person name="Chen E.Y."/>
            <person name="Cassell G.H."/>
        </authorList>
    </citation>
    <scope>NUCLEOTIDE SEQUENCE [LARGE SCALE GENOMIC DNA]</scope>
    <source>
        <strain evidence="2 3">ATCC 700970</strain>
    </source>
</reference>
<name>Q9PQF6_UREPA</name>
<organism evidence="2 3">
    <name type="scientific">Ureaplasma parvum serovar 3 (strain ATCC 700970)</name>
    <dbReference type="NCBI Taxonomy" id="273119"/>
    <lineage>
        <taxon>Bacteria</taxon>
        <taxon>Bacillati</taxon>
        <taxon>Mycoplasmatota</taxon>
        <taxon>Mycoplasmoidales</taxon>
        <taxon>Mycoplasmoidaceae</taxon>
        <taxon>Ureaplasma</taxon>
    </lineage>
</organism>
<proteinExistence type="predicted"/>
<dbReference type="KEGG" id="uur:UU335"/>
<keyword evidence="3" id="KW-1185">Reference proteome</keyword>
<evidence type="ECO:0000313" key="3">
    <source>
        <dbReference type="Proteomes" id="UP000000423"/>
    </source>
</evidence>
<evidence type="ECO:0000256" key="1">
    <source>
        <dbReference type="SAM" id="Coils"/>
    </source>
</evidence>
<keyword evidence="1" id="KW-0175">Coiled coil</keyword>
<dbReference type="STRING" id="273119.UU335"/>
<sequence>MFYINLRVKTMMEKLKNNKTLFLNVEQAQKLGINNPLTQEIFLDDQKLKVHLINSIKDEFYLKKSISKGYAYFNSLEQFKTMELDVLDNYQFAKIAATNLDEYDQLVYTKTRQYLINKEFWTNDGLDAFIGDDFKRKQLTSKEIVNLKTKYDLWIQELHFNNARISKQIHNLSIHGQNKLDYEKFYDKKATLESNLDILQILIYLRSSLLELDFDDLFKDDQNKISIRQLLVNDLEYLPFSFQRYDYESRRNFIRNSRQLVDTSIDFDDLEYDFLHNKKPKQELEKNNESIKIAELKKFENSQLSDEQQSNLEKEFYSIGRINCFDEVSENKQELNKEQLVIDKKNGYLKPRSYLRHHETPFMVDIENRVDFLMAGYEIIKNDDPYAIKQEILKNTILEQQKLVEQDDHDFKVKNDDQEANEELLDNTDKLENQDSTSAVEFNDSSEVTQVVKTDENVDNLIKTKQITSFNDLKQEQSSQENIIKNDLSSIQIRLDEIINVHEKDTKLQTELNSIMIDSNEKNIDDSLNNLNEQIRIQDQELESSDNQNVIIEEEINTKNLNNKADVGVMSVEKKYEPEEEMVNFEFEIPENQKESVNQDVLNSNSIDNFKEEKAKENTFLTPKEIENNDLSSQIELTPADFELKTQEINDETERLLDELNNNKPKEKKKFWTWFNSKKR</sequence>
<protein>
    <submittedName>
        <fullName evidence="2">Unique hypothetical</fullName>
    </submittedName>
</protein>
<dbReference type="EMBL" id="AF222894">
    <property type="protein sequence ID" value="AAF30744.1"/>
    <property type="molecule type" value="Genomic_DNA"/>
</dbReference>
<accession>Q9PQF6</accession>
<dbReference type="HOGENOM" id="CLU_410449_0_0_14"/>
<dbReference type="AlphaFoldDB" id="Q9PQF6"/>
<gene>
    <name evidence="2" type="ordered locus">UU335</name>
</gene>
<feature type="coiled-coil region" evidence="1">
    <location>
        <begin position="643"/>
        <end position="670"/>
    </location>
</feature>
<dbReference type="Proteomes" id="UP000000423">
    <property type="component" value="Chromosome"/>
</dbReference>